<protein>
    <recommendedName>
        <fullName evidence="2">Protein TIFY</fullName>
    </recommendedName>
    <alternativeName>
        <fullName evidence="2">Jasmonate ZIM domain-containing protein</fullName>
    </alternativeName>
</protein>
<feature type="compositionally biased region" description="Polar residues" evidence="3">
    <location>
        <begin position="265"/>
        <end position="278"/>
    </location>
</feature>
<accession>A0A6N2KB98</accession>
<dbReference type="GO" id="GO:2000022">
    <property type="term" value="P:regulation of jasmonic acid mediated signaling pathway"/>
    <property type="evidence" value="ECO:0007669"/>
    <property type="project" value="UniProtKB-UniRule"/>
</dbReference>
<evidence type="ECO:0000313" key="5">
    <source>
        <dbReference type="EMBL" id="VFU23255.1"/>
    </source>
</evidence>
<dbReference type="Pfam" id="PF09425">
    <property type="entry name" value="Jas_motif"/>
    <property type="match status" value="1"/>
</dbReference>
<keyword evidence="2" id="KW-1184">Jasmonic acid signaling pathway</keyword>
<gene>
    <name evidence="5" type="ORF">SVIM_LOCUS33107</name>
</gene>
<dbReference type="GO" id="GO:0005634">
    <property type="term" value="C:nucleus"/>
    <property type="evidence" value="ECO:0007669"/>
    <property type="project" value="UniProtKB-SubCell"/>
</dbReference>
<comment type="subcellular location">
    <subcellularLocation>
        <location evidence="2">Nucleus</location>
    </subcellularLocation>
</comment>
<proteinExistence type="inferred from homology"/>
<comment type="similarity">
    <text evidence="1 2">Belongs to the TIFY/JAZ family.</text>
</comment>
<evidence type="ECO:0000256" key="2">
    <source>
        <dbReference type="RuleBase" id="RU369065"/>
    </source>
</evidence>
<dbReference type="GO" id="GO:0031347">
    <property type="term" value="P:regulation of defense response"/>
    <property type="evidence" value="ECO:0007669"/>
    <property type="project" value="UniProtKB-UniRule"/>
</dbReference>
<dbReference type="GO" id="GO:0009611">
    <property type="term" value="P:response to wounding"/>
    <property type="evidence" value="ECO:0007669"/>
    <property type="project" value="UniProtKB-UniRule"/>
</dbReference>
<dbReference type="PANTHER" id="PTHR33077">
    <property type="entry name" value="PROTEIN TIFY 4A-RELATED-RELATED"/>
    <property type="match status" value="1"/>
</dbReference>
<feature type="region of interest" description="Disordered" evidence="3">
    <location>
        <begin position="258"/>
        <end position="303"/>
    </location>
</feature>
<feature type="domain" description="Tify" evidence="4">
    <location>
        <begin position="172"/>
        <end position="207"/>
    </location>
</feature>
<dbReference type="PROSITE" id="PS51320">
    <property type="entry name" value="TIFY"/>
    <property type="match status" value="1"/>
</dbReference>
<dbReference type="EMBL" id="CAADRP010000113">
    <property type="protein sequence ID" value="VFU23255.1"/>
    <property type="molecule type" value="Genomic_DNA"/>
</dbReference>
<sequence length="303" mass="32485">MTGLKFKDNGSRTAHGSKNMLVNQCPLYIPFAQPPPLPSTHPPKALINSINWCSCCIFSSMENLAQNSCRSPDQISNFAKKCNLLSQYLKEKGSFGDISLGINGRAPEDKGPETYGSPATTLNLLGTMESSSQHMITLRQKTVASAIMNKSMGFQFVGFSPSNSADDADIRKSSGTAPMTLFYAGKVTVFKDIPADKAEEIMALATKGSPLRPSGFHSDPALIKVNPANSAAALDGPGVPHATRASLLRFFSKRKERVAARAPYQTHNPTQDLPSSSRPEAGSNPLPALDGGQYSSTHLELKL</sequence>
<dbReference type="AlphaFoldDB" id="A0A6N2KB98"/>
<comment type="function">
    <text evidence="2">Repressor of jasmonate responses.</text>
</comment>
<dbReference type="PANTHER" id="PTHR33077:SF52">
    <property type="entry name" value="PROTEIN TIFY 11D"/>
    <property type="match status" value="1"/>
</dbReference>
<keyword evidence="2" id="KW-0539">Nucleus</keyword>
<dbReference type="SMART" id="SM00979">
    <property type="entry name" value="TIFY"/>
    <property type="match status" value="1"/>
</dbReference>
<organism evidence="5">
    <name type="scientific">Salix viminalis</name>
    <name type="common">Common osier</name>
    <name type="synonym">Basket willow</name>
    <dbReference type="NCBI Taxonomy" id="40686"/>
    <lineage>
        <taxon>Eukaryota</taxon>
        <taxon>Viridiplantae</taxon>
        <taxon>Streptophyta</taxon>
        <taxon>Embryophyta</taxon>
        <taxon>Tracheophyta</taxon>
        <taxon>Spermatophyta</taxon>
        <taxon>Magnoliopsida</taxon>
        <taxon>eudicotyledons</taxon>
        <taxon>Gunneridae</taxon>
        <taxon>Pentapetalae</taxon>
        <taxon>rosids</taxon>
        <taxon>fabids</taxon>
        <taxon>Malpighiales</taxon>
        <taxon>Salicaceae</taxon>
        <taxon>Saliceae</taxon>
        <taxon>Salix</taxon>
    </lineage>
</organism>
<comment type="domain">
    <text evidence="2">The jas domain is required for interaction with COI1.</text>
</comment>
<dbReference type="InterPro" id="IPR040390">
    <property type="entry name" value="TIFY/JAZ"/>
</dbReference>
<dbReference type="Pfam" id="PF06200">
    <property type="entry name" value="tify"/>
    <property type="match status" value="1"/>
</dbReference>
<evidence type="ECO:0000256" key="3">
    <source>
        <dbReference type="SAM" id="MobiDB-lite"/>
    </source>
</evidence>
<dbReference type="InterPro" id="IPR018467">
    <property type="entry name" value="CCT_CS"/>
</dbReference>
<evidence type="ECO:0000256" key="1">
    <source>
        <dbReference type="ARBA" id="ARBA00008614"/>
    </source>
</evidence>
<dbReference type="InterPro" id="IPR010399">
    <property type="entry name" value="Tify_dom"/>
</dbReference>
<name>A0A6N2KB98_SALVM</name>
<feature type="compositionally biased region" description="Polar residues" evidence="3">
    <location>
        <begin position="293"/>
        <end position="303"/>
    </location>
</feature>
<reference evidence="5" key="1">
    <citation type="submission" date="2019-03" db="EMBL/GenBank/DDBJ databases">
        <authorList>
            <person name="Mank J."/>
            <person name="Almeida P."/>
        </authorList>
    </citation>
    <scope>NUCLEOTIDE SEQUENCE</scope>
    <source>
        <strain evidence="5">78183</strain>
    </source>
</reference>
<evidence type="ECO:0000259" key="4">
    <source>
        <dbReference type="PROSITE" id="PS51320"/>
    </source>
</evidence>